<dbReference type="InterPro" id="IPR036397">
    <property type="entry name" value="RNaseH_sf"/>
</dbReference>
<dbReference type="Pfam" id="PF00665">
    <property type="entry name" value="rve"/>
    <property type="match status" value="1"/>
</dbReference>
<dbReference type="InterPro" id="IPR025948">
    <property type="entry name" value="HTH-like_dom"/>
</dbReference>
<feature type="region of interest" description="Disordered" evidence="2">
    <location>
        <begin position="97"/>
        <end position="116"/>
    </location>
</feature>
<dbReference type="GO" id="GO:0015074">
    <property type="term" value="P:DNA integration"/>
    <property type="evidence" value="ECO:0007669"/>
    <property type="project" value="InterPro"/>
</dbReference>
<dbReference type="InterPro" id="IPR012337">
    <property type="entry name" value="RNaseH-like_sf"/>
</dbReference>
<evidence type="ECO:0000256" key="2">
    <source>
        <dbReference type="SAM" id="MobiDB-lite"/>
    </source>
</evidence>
<organism evidence="4 5">
    <name type="scientific">Cellulomonas cellasea</name>
    <dbReference type="NCBI Taxonomy" id="43670"/>
    <lineage>
        <taxon>Bacteria</taxon>
        <taxon>Bacillati</taxon>
        <taxon>Actinomycetota</taxon>
        <taxon>Actinomycetes</taxon>
        <taxon>Micrococcales</taxon>
        <taxon>Cellulomonadaceae</taxon>
        <taxon>Cellulomonas</taxon>
    </lineage>
</organism>
<gene>
    <name evidence="4" type="ORF">FHR80_004442</name>
</gene>
<dbReference type="EMBL" id="JACHVX010000011">
    <property type="protein sequence ID" value="MBB2925495.1"/>
    <property type="molecule type" value="Genomic_DNA"/>
</dbReference>
<dbReference type="AlphaFoldDB" id="A0A7W4YCY3"/>
<evidence type="ECO:0000259" key="3">
    <source>
        <dbReference type="PROSITE" id="PS50994"/>
    </source>
</evidence>
<reference evidence="4 5" key="2">
    <citation type="submission" date="2020-08" db="EMBL/GenBank/DDBJ databases">
        <authorList>
            <person name="Partida-Martinez L."/>
            <person name="Huntemann M."/>
            <person name="Clum A."/>
            <person name="Wang J."/>
            <person name="Palaniappan K."/>
            <person name="Ritter S."/>
            <person name="Chen I.-M."/>
            <person name="Stamatis D."/>
            <person name="Reddy T."/>
            <person name="O'Malley R."/>
            <person name="Daum C."/>
            <person name="Shapiro N."/>
            <person name="Ivanova N."/>
            <person name="Kyrpides N."/>
            <person name="Woyke T."/>
        </authorList>
    </citation>
    <scope>NUCLEOTIDE SEQUENCE [LARGE SCALE GENOMIC DNA]</scope>
    <source>
        <strain evidence="4 5">RAS26</strain>
    </source>
</reference>
<dbReference type="GO" id="GO:0003676">
    <property type="term" value="F:nucleic acid binding"/>
    <property type="evidence" value="ECO:0007669"/>
    <property type="project" value="InterPro"/>
</dbReference>
<sequence>MMYPLVDDLAADGIPVAVTCRVLGFSKQAYYAWRARPVTDRDWDDAHLINAAIAIHHDDPEFGYRFIADELPARGIVAGRNRVHRLCTAARLFSAHSKKRGTARRPGPPVHDDLVERDFTAPRPNQLWLTDITEHPTAEGKLYLCAIKDACTNRIVGYSIDSRMTSQLAVNALANAVALRRPTGTVVHSDRGSQFRSHTYVHALRTAGLTGSMGRVGACADNAAMESFFALLQKNVLNRHRSWATRQDLRLAIVTWIEKTYHRRRRQDRLGRLTPVEYETLLQAAHAA</sequence>
<accession>A0A7W4YCY3</accession>
<proteinExistence type="predicted"/>
<dbReference type="InterPro" id="IPR048020">
    <property type="entry name" value="Transpos_IS3"/>
</dbReference>
<evidence type="ECO:0000313" key="4">
    <source>
        <dbReference type="EMBL" id="MBB2925495.1"/>
    </source>
</evidence>
<evidence type="ECO:0000256" key="1">
    <source>
        <dbReference type="ARBA" id="ARBA00002286"/>
    </source>
</evidence>
<dbReference type="Pfam" id="PF13276">
    <property type="entry name" value="HTH_21"/>
    <property type="match status" value="1"/>
</dbReference>
<dbReference type="PANTHER" id="PTHR46889:SF4">
    <property type="entry name" value="TRANSPOSASE INSO FOR INSERTION SEQUENCE ELEMENT IS911B-RELATED"/>
    <property type="match status" value="1"/>
</dbReference>
<dbReference type="Proteomes" id="UP000518206">
    <property type="component" value="Unassembled WGS sequence"/>
</dbReference>
<comment type="caution">
    <text evidence="4">The sequence shown here is derived from an EMBL/GenBank/DDBJ whole genome shotgun (WGS) entry which is preliminary data.</text>
</comment>
<evidence type="ECO:0000313" key="5">
    <source>
        <dbReference type="Proteomes" id="UP000518206"/>
    </source>
</evidence>
<dbReference type="PANTHER" id="PTHR46889">
    <property type="entry name" value="TRANSPOSASE INSF FOR INSERTION SEQUENCE IS3B-RELATED"/>
    <property type="match status" value="1"/>
</dbReference>
<dbReference type="PROSITE" id="PS50994">
    <property type="entry name" value="INTEGRASE"/>
    <property type="match status" value="1"/>
</dbReference>
<protein>
    <submittedName>
        <fullName evidence="4">Transposase InsO family protein</fullName>
    </submittedName>
</protein>
<comment type="function">
    <text evidence="1">Involved in the transposition of the insertion sequence.</text>
</comment>
<dbReference type="SUPFAM" id="SSF53098">
    <property type="entry name" value="Ribonuclease H-like"/>
    <property type="match status" value="1"/>
</dbReference>
<feature type="domain" description="Integrase catalytic" evidence="3">
    <location>
        <begin position="120"/>
        <end position="283"/>
    </location>
</feature>
<reference evidence="4 5" key="1">
    <citation type="submission" date="2020-08" db="EMBL/GenBank/DDBJ databases">
        <title>The Agave Microbiome: Exploring the role of microbial communities in plant adaptations to desert environments.</title>
        <authorList>
            <person name="Partida-Martinez L.P."/>
        </authorList>
    </citation>
    <scope>NUCLEOTIDE SEQUENCE [LARGE SCALE GENOMIC DNA]</scope>
    <source>
        <strain evidence="4 5">RAS26</strain>
    </source>
</reference>
<dbReference type="InterPro" id="IPR050900">
    <property type="entry name" value="Transposase_IS3/IS150/IS904"/>
</dbReference>
<dbReference type="InterPro" id="IPR001584">
    <property type="entry name" value="Integrase_cat-core"/>
</dbReference>
<dbReference type="Gene3D" id="3.30.420.10">
    <property type="entry name" value="Ribonuclease H-like superfamily/Ribonuclease H"/>
    <property type="match status" value="1"/>
</dbReference>
<name>A0A7W4YCY3_9CELL</name>
<dbReference type="NCBIfam" id="NF033516">
    <property type="entry name" value="transpos_IS3"/>
    <property type="match status" value="1"/>
</dbReference>